<comment type="similarity">
    <text evidence="4 9 10">Belongs to the HisA/HisF family.</text>
</comment>
<gene>
    <name evidence="9" type="primary">hisA</name>
    <name evidence="12" type="ORF">SAMN05421853_102178</name>
</gene>
<organism evidence="12 13">
    <name type="scientific">Roseivivax halotolerans</name>
    <dbReference type="NCBI Taxonomy" id="93684"/>
    <lineage>
        <taxon>Bacteria</taxon>
        <taxon>Pseudomonadati</taxon>
        <taxon>Pseudomonadota</taxon>
        <taxon>Alphaproteobacteria</taxon>
        <taxon>Rhodobacterales</taxon>
        <taxon>Roseobacteraceae</taxon>
        <taxon>Roseivivax</taxon>
    </lineage>
</organism>
<accession>A0A1I5W7M7</accession>
<dbReference type="InterPro" id="IPR006063">
    <property type="entry name" value="HisA_bact_arch"/>
</dbReference>
<dbReference type="InterPro" id="IPR044524">
    <property type="entry name" value="Isoase_HisA-like"/>
</dbReference>
<feature type="active site" description="Proton acceptor" evidence="9">
    <location>
        <position position="28"/>
    </location>
</feature>
<dbReference type="CDD" id="cd04732">
    <property type="entry name" value="HisA"/>
    <property type="match status" value="1"/>
</dbReference>
<dbReference type="GO" id="GO:0003949">
    <property type="term" value="F:1-(5-phosphoribosyl)-5-[(5-phosphoribosylamino)methylideneamino]imidazole-4-carboxamide isomerase activity"/>
    <property type="evidence" value="ECO:0007669"/>
    <property type="project" value="UniProtKB-UniRule"/>
</dbReference>
<keyword evidence="5 9" id="KW-0963">Cytoplasm</keyword>
<dbReference type="NCBIfam" id="NF010112">
    <property type="entry name" value="PRK13585.1"/>
    <property type="match status" value="1"/>
</dbReference>
<keyword evidence="13" id="KW-1185">Reference proteome</keyword>
<comment type="catalytic activity">
    <reaction evidence="1 9 11">
        <text>1-(5-phospho-beta-D-ribosyl)-5-[(5-phospho-beta-D-ribosylamino)methylideneamino]imidazole-4-carboxamide = 5-[(5-phospho-1-deoxy-D-ribulos-1-ylimino)methylamino]-1-(5-phospho-beta-D-ribosyl)imidazole-4-carboxamide</text>
        <dbReference type="Rhea" id="RHEA:15469"/>
        <dbReference type="ChEBI" id="CHEBI:58435"/>
        <dbReference type="ChEBI" id="CHEBI:58525"/>
        <dbReference type="EC" id="5.3.1.16"/>
    </reaction>
</comment>
<evidence type="ECO:0000256" key="11">
    <source>
        <dbReference type="RuleBase" id="RU003658"/>
    </source>
</evidence>
<reference evidence="13" key="1">
    <citation type="submission" date="2016-10" db="EMBL/GenBank/DDBJ databases">
        <authorList>
            <person name="Varghese N."/>
            <person name="Submissions S."/>
        </authorList>
    </citation>
    <scope>NUCLEOTIDE SEQUENCE [LARGE SCALE GENOMIC DNA]</scope>
    <source>
        <strain evidence="13">JCM 10271</strain>
    </source>
</reference>
<evidence type="ECO:0000256" key="7">
    <source>
        <dbReference type="ARBA" id="ARBA00023102"/>
    </source>
</evidence>
<dbReference type="InterPro" id="IPR013785">
    <property type="entry name" value="Aldolase_TIM"/>
</dbReference>
<dbReference type="SUPFAM" id="SSF51366">
    <property type="entry name" value="Ribulose-phoshate binding barrel"/>
    <property type="match status" value="1"/>
</dbReference>
<dbReference type="GO" id="GO:0000105">
    <property type="term" value="P:L-histidine biosynthetic process"/>
    <property type="evidence" value="ECO:0007669"/>
    <property type="project" value="UniProtKB-UniRule"/>
</dbReference>
<evidence type="ECO:0000256" key="2">
    <source>
        <dbReference type="ARBA" id="ARBA00004496"/>
    </source>
</evidence>
<evidence type="ECO:0000256" key="4">
    <source>
        <dbReference type="ARBA" id="ARBA00009667"/>
    </source>
</evidence>
<dbReference type="GO" id="GO:0000162">
    <property type="term" value="P:L-tryptophan biosynthetic process"/>
    <property type="evidence" value="ECO:0007669"/>
    <property type="project" value="TreeGrafter"/>
</dbReference>
<comment type="pathway">
    <text evidence="3 9 11">Amino-acid biosynthesis; L-histidine biosynthesis; L-histidine from 5-phospho-alpha-D-ribose 1-diphosphate: step 4/9.</text>
</comment>
<keyword evidence="7 9" id="KW-0368">Histidine biosynthesis</keyword>
<dbReference type="EMBL" id="FOXV01000002">
    <property type="protein sequence ID" value="SFQ15745.1"/>
    <property type="molecule type" value="Genomic_DNA"/>
</dbReference>
<dbReference type="Pfam" id="PF00977">
    <property type="entry name" value="His_biosynth"/>
    <property type="match status" value="1"/>
</dbReference>
<dbReference type="HAMAP" id="MF_01014">
    <property type="entry name" value="HisA"/>
    <property type="match status" value="1"/>
</dbReference>
<protein>
    <recommendedName>
        <fullName evidence="9 11">1-(5-phosphoribosyl)-5-[(5-phosphoribosylamino)methylideneamino] imidazole-4-carboxamide isomerase</fullName>
        <ecNumber evidence="9 11">5.3.1.16</ecNumber>
    </recommendedName>
    <alternativeName>
        <fullName evidence="9">Phosphoribosylformimino-5-aminoimidazole carboxamide ribotide isomerase</fullName>
    </alternativeName>
</protein>
<evidence type="ECO:0000313" key="13">
    <source>
        <dbReference type="Proteomes" id="UP000243106"/>
    </source>
</evidence>
<dbReference type="PANTHER" id="PTHR43090:SF2">
    <property type="entry name" value="1-(5-PHOSPHORIBOSYL)-5-[(5-PHOSPHORIBOSYLAMINO)METHYLIDENEAMINO] IMIDAZOLE-4-CARBOXAMIDE ISOMERASE"/>
    <property type="match status" value="1"/>
</dbReference>
<evidence type="ECO:0000256" key="1">
    <source>
        <dbReference type="ARBA" id="ARBA00000901"/>
    </source>
</evidence>
<dbReference type="EC" id="5.3.1.16" evidence="9 11"/>
<sequence>MCRSVMSSGSATQISGVCRQMILFPAIDLKDGQAVRLLRGDMEKSTVFNDDPAAQARAFVDAGCEWLHLVDLNGAFAGTPVNASAVEAILAACPGTPAQLGGGIRDMATIETWLDKGLARVILGTVAVENPDLVRQAARAFPGRVAVGIDARGGKVATKGWAEETDVDATELAKSFEDAGVAAIIYTDINRDGAMGGPNIEATEALARAVSIPVIASGGVSSLADLTALRDTGIISGAISGRALYDGALDLREALSALA</sequence>
<dbReference type="InterPro" id="IPR023016">
    <property type="entry name" value="HisA/PriA"/>
</dbReference>
<keyword evidence="6 9" id="KW-0028">Amino-acid biosynthesis</keyword>
<evidence type="ECO:0000256" key="5">
    <source>
        <dbReference type="ARBA" id="ARBA00022490"/>
    </source>
</evidence>
<keyword evidence="8 9" id="KW-0413">Isomerase</keyword>
<dbReference type="PANTHER" id="PTHR43090">
    <property type="entry name" value="1-(5-PHOSPHORIBOSYL)-5-[(5-PHOSPHORIBOSYLAMINO)METHYLIDENEAMINO] IMIDAZOLE-4-CARBOXAMIDE ISOMERASE"/>
    <property type="match status" value="1"/>
</dbReference>
<dbReference type="Proteomes" id="UP000243106">
    <property type="component" value="Unassembled WGS sequence"/>
</dbReference>
<dbReference type="UniPathway" id="UPA00031">
    <property type="reaction ID" value="UER00009"/>
</dbReference>
<dbReference type="STRING" id="93684.SAMN05421853_102178"/>
<dbReference type="InterPro" id="IPR006062">
    <property type="entry name" value="His_biosynth"/>
</dbReference>
<dbReference type="AlphaFoldDB" id="A0A1I5W7M7"/>
<evidence type="ECO:0000256" key="8">
    <source>
        <dbReference type="ARBA" id="ARBA00023235"/>
    </source>
</evidence>
<proteinExistence type="inferred from homology"/>
<dbReference type="Gene3D" id="3.20.20.70">
    <property type="entry name" value="Aldolase class I"/>
    <property type="match status" value="1"/>
</dbReference>
<comment type="subcellular location">
    <subcellularLocation>
        <location evidence="2 9 11">Cytoplasm</location>
    </subcellularLocation>
</comment>
<evidence type="ECO:0000256" key="3">
    <source>
        <dbReference type="ARBA" id="ARBA00005133"/>
    </source>
</evidence>
<evidence type="ECO:0000256" key="9">
    <source>
        <dbReference type="HAMAP-Rule" id="MF_01014"/>
    </source>
</evidence>
<evidence type="ECO:0000256" key="6">
    <source>
        <dbReference type="ARBA" id="ARBA00022605"/>
    </source>
</evidence>
<evidence type="ECO:0000313" key="12">
    <source>
        <dbReference type="EMBL" id="SFQ15745.1"/>
    </source>
</evidence>
<dbReference type="GO" id="GO:0005737">
    <property type="term" value="C:cytoplasm"/>
    <property type="evidence" value="ECO:0007669"/>
    <property type="project" value="UniProtKB-SubCell"/>
</dbReference>
<evidence type="ECO:0000256" key="10">
    <source>
        <dbReference type="RuleBase" id="RU003657"/>
    </source>
</evidence>
<dbReference type="InterPro" id="IPR011060">
    <property type="entry name" value="RibuloseP-bd_barrel"/>
</dbReference>
<dbReference type="FunFam" id="3.20.20.70:FF:000009">
    <property type="entry name" value="1-(5-phosphoribosyl)-5-[(5-phosphoribosylamino)methylideneamino] imidazole-4-carboxamide isomerase"/>
    <property type="match status" value="1"/>
</dbReference>
<dbReference type="NCBIfam" id="TIGR00007">
    <property type="entry name" value="1-(5-phosphoribosyl)-5-[(5-phosphoribosylamino)methylideneamino]imidazole-4-carboxamide isomerase"/>
    <property type="match status" value="1"/>
</dbReference>
<name>A0A1I5W7M7_9RHOB</name>
<feature type="active site" description="Proton donor" evidence="9">
    <location>
        <position position="150"/>
    </location>
</feature>